<evidence type="ECO:0000256" key="1">
    <source>
        <dbReference type="PROSITE-ProRule" id="PRU00339"/>
    </source>
</evidence>
<dbReference type="SUPFAM" id="SSF48452">
    <property type="entry name" value="TPR-like"/>
    <property type="match status" value="3"/>
</dbReference>
<organism evidence="5 6">
    <name type="scientific">Pendulispora albinea</name>
    <dbReference type="NCBI Taxonomy" id="2741071"/>
    <lineage>
        <taxon>Bacteria</taxon>
        <taxon>Pseudomonadati</taxon>
        <taxon>Myxococcota</taxon>
        <taxon>Myxococcia</taxon>
        <taxon>Myxococcales</taxon>
        <taxon>Sorangiineae</taxon>
        <taxon>Pendulisporaceae</taxon>
        <taxon>Pendulispora</taxon>
    </lineage>
</organism>
<feature type="chain" id="PRO_5047196473" evidence="3">
    <location>
        <begin position="28"/>
        <end position="926"/>
    </location>
</feature>
<feature type="repeat" description="TPR" evidence="1">
    <location>
        <begin position="374"/>
        <end position="407"/>
    </location>
</feature>
<accession>A0ABZ2LR61</accession>
<dbReference type="Proteomes" id="UP001370348">
    <property type="component" value="Chromosome"/>
</dbReference>
<dbReference type="PROSITE" id="PS50005">
    <property type="entry name" value="TPR"/>
    <property type="match status" value="2"/>
</dbReference>
<evidence type="ECO:0000313" key="5">
    <source>
        <dbReference type="EMBL" id="WXB13419.1"/>
    </source>
</evidence>
<dbReference type="Pfam" id="PF13429">
    <property type="entry name" value="TPR_15"/>
    <property type="match status" value="1"/>
</dbReference>
<evidence type="ECO:0000256" key="3">
    <source>
        <dbReference type="SAM" id="SignalP"/>
    </source>
</evidence>
<dbReference type="InterPro" id="IPR019734">
    <property type="entry name" value="TPR_rpt"/>
</dbReference>
<feature type="domain" description="PelB C-terminal" evidence="4">
    <location>
        <begin position="613"/>
        <end position="912"/>
    </location>
</feature>
<dbReference type="EMBL" id="CP089984">
    <property type="protein sequence ID" value="WXB13419.1"/>
    <property type="molecule type" value="Genomic_DNA"/>
</dbReference>
<sequence>MRLRYGFACALAGTVATALFTAPSASADSSPSRPSRPSRSPRTSRSVSVSRDNVERLAALLDDERTVAELKREGALSSPQGSEMALLDAMRAYEALGDPEGAAELLKRRSARFPQERTPRVQLAMLYERMGKSESALPVWQALDDKFGLTVEQTVQYARALSRVGRSADALVLLKKNHPDAALRATGAKAKEATAAATQDYWRDLAKLAWQFDESAEALAAYRRVWAADHRAPDAALRLMTLAAEAGEREEAAAVAREAYKLEKEPRFLLFIAEQGERAEDWAGVARILNVPVSEQQRFEGREQFWLLRAEAYDHLGNKNAARDCYRAALRLNPASVPIRLSLLWDALDRSERGETDNLREYVEAWRDDVGGEPEMWSPYAQALVRLGRVREAIPFYQKRLSAAPDEYGTMLAYADALDKIQRADAAMRLRRHAFAKLREGFVAQVQAGARARGQDKAVPNEFHLLEHHADLSRRLAGVEEGERWFAYAMNHSKPSEYRDDFAIGWNLDNERSDYVKRQLTSRKGARVNRPIWDSYRLVLASSDDDRTEMRRLLASSSNLGYSERYRAELELGRDDLALATIQEQLARDEPIPDEPELRHTQREIFERHAVAGKVGGTYEYVDGLHLQGPDVLASHDFLGGRILYEGFGREMTSPNGSVNVPNDGRRLEGDLGVTLRFQKRDSIFEVGAGANYQPRQPVPHFELFNATDILRGRVSTVVNLHVNMPIPDTPFMRLVGVRNELQLMGHFGITEHLYAEAEVFGRENTSRTFEHLSGELGGTADVGVHVLRRTPELNIAVRGSVSHRANVSRIPNDLLDTIPIGTAKEIETYLAPSYRMVSFVVQLTRGDFFERQRVEWLPLPRYDCSAELGYLFPQNTPAGSARCSASIRITPHGYLSALGSYTLGLFGLEDATNVRTSLAYTQFFL</sequence>
<dbReference type="RefSeq" id="WP_394823029.1">
    <property type="nucleotide sequence ID" value="NZ_CP089984.1"/>
</dbReference>
<dbReference type="Gene3D" id="1.25.40.10">
    <property type="entry name" value="Tetratricopeptide repeat domain"/>
    <property type="match status" value="2"/>
</dbReference>
<keyword evidence="6" id="KW-1185">Reference proteome</keyword>
<evidence type="ECO:0000256" key="2">
    <source>
        <dbReference type="SAM" id="MobiDB-lite"/>
    </source>
</evidence>
<name>A0ABZ2LR61_9BACT</name>
<protein>
    <submittedName>
        <fullName evidence="5">Tetratricopeptide repeat protein</fullName>
    </submittedName>
</protein>
<feature type="repeat" description="TPR" evidence="1">
    <location>
        <begin position="303"/>
        <end position="336"/>
    </location>
</feature>
<reference evidence="5 6" key="1">
    <citation type="submission" date="2021-12" db="EMBL/GenBank/DDBJ databases">
        <title>Discovery of the Pendulisporaceae a myxobacterial family with distinct sporulation behavior and unique specialized metabolism.</title>
        <authorList>
            <person name="Garcia R."/>
            <person name="Popoff A."/>
            <person name="Bader C.D."/>
            <person name="Loehr J."/>
            <person name="Walesch S."/>
            <person name="Walt C."/>
            <person name="Boldt J."/>
            <person name="Bunk B."/>
            <person name="Haeckl F.J.F.P.J."/>
            <person name="Gunesch A.P."/>
            <person name="Birkelbach J."/>
            <person name="Nuebel U."/>
            <person name="Pietschmann T."/>
            <person name="Bach T."/>
            <person name="Mueller R."/>
        </authorList>
    </citation>
    <scope>NUCLEOTIDE SEQUENCE [LARGE SCALE GENOMIC DNA]</scope>
    <source>
        <strain evidence="5 6">MSr11954</strain>
    </source>
</reference>
<feature type="region of interest" description="Disordered" evidence="2">
    <location>
        <begin position="23"/>
        <end position="50"/>
    </location>
</feature>
<dbReference type="InterPro" id="IPR057306">
    <property type="entry name" value="B-barrel_PelB_C"/>
</dbReference>
<gene>
    <name evidence="5" type="ORF">LZC94_36945</name>
</gene>
<evidence type="ECO:0000259" key="4">
    <source>
        <dbReference type="Pfam" id="PF24604"/>
    </source>
</evidence>
<feature type="signal peptide" evidence="3">
    <location>
        <begin position="1"/>
        <end position="27"/>
    </location>
</feature>
<dbReference type="InterPro" id="IPR011990">
    <property type="entry name" value="TPR-like_helical_dom_sf"/>
</dbReference>
<dbReference type="Pfam" id="PF24604">
    <property type="entry name" value="B-barrel_PelB_C"/>
    <property type="match status" value="1"/>
</dbReference>
<dbReference type="SMART" id="SM00028">
    <property type="entry name" value="TPR"/>
    <property type="match status" value="2"/>
</dbReference>
<evidence type="ECO:0000313" key="6">
    <source>
        <dbReference type="Proteomes" id="UP001370348"/>
    </source>
</evidence>
<keyword evidence="3" id="KW-0732">Signal</keyword>
<keyword evidence="1" id="KW-0802">TPR repeat</keyword>
<proteinExistence type="predicted"/>